<dbReference type="PROSITE" id="PS50007">
    <property type="entry name" value="PIPLC_X_DOMAIN"/>
    <property type="match status" value="1"/>
</dbReference>
<feature type="chain" id="PRO_5011985345" description="1-phosphatidylinositol phosphodiesterase" evidence="6">
    <location>
        <begin position="30"/>
        <end position="314"/>
    </location>
</feature>
<feature type="domain" description="Phosphatidylinositol-specific phospholipase C X" evidence="7">
    <location>
        <begin position="46"/>
        <end position="194"/>
    </location>
</feature>
<dbReference type="PROSITE" id="PS51318">
    <property type="entry name" value="TAT"/>
    <property type="match status" value="1"/>
</dbReference>
<accession>A0A1V4A2K4</accession>
<dbReference type="PANTHER" id="PTHR13593:SF113">
    <property type="entry name" value="SI:DKEY-266F7.9"/>
    <property type="match status" value="1"/>
</dbReference>
<dbReference type="PANTHER" id="PTHR13593">
    <property type="match status" value="1"/>
</dbReference>
<evidence type="ECO:0000259" key="7">
    <source>
        <dbReference type="SMART" id="SM00148"/>
    </source>
</evidence>
<dbReference type="AlphaFoldDB" id="A0A1V4A2K4"/>
<evidence type="ECO:0000256" key="6">
    <source>
        <dbReference type="SAM" id="SignalP"/>
    </source>
</evidence>
<dbReference type="Gene3D" id="3.20.20.190">
    <property type="entry name" value="Phosphatidylinositol (PI) phosphodiesterase"/>
    <property type="match status" value="1"/>
</dbReference>
<dbReference type="InterPro" id="IPR017946">
    <property type="entry name" value="PLC-like_Pdiesterase_TIM-brl"/>
</dbReference>
<comment type="caution">
    <text evidence="8">The sequence shown here is derived from an EMBL/GenBank/DDBJ whole genome shotgun (WGS) entry which is preliminary data.</text>
</comment>
<reference evidence="8 9" key="1">
    <citation type="submission" date="2017-02" db="EMBL/GenBank/DDBJ databases">
        <title>Draft Genome Sequence of Streptomyces tsukubaensis F601, a Producer of the immunosuppressant tacrolimus FK506.</title>
        <authorList>
            <person name="Zong G."/>
            <person name="Zhong C."/>
            <person name="Fu J."/>
            <person name="Qin R."/>
            <person name="Cao G."/>
        </authorList>
    </citation>
    <scope>NUCLEOTIDE SEQUENCE [LARGE SCALE GENOMIC DNA]</scope>
    <source>
        <strain evidence="8 9">F601</strain>
    </source>
</reference>
<dbReference type="Pfam" id="PF00388">
    <property type="entry name" value="PI-PLC-X"/>
    <property type="match status" value="1"/>
</dbReference>
<dbReference type="CDD" id="cd08586">
    <property type="entry name" value="PI-PLCc_BcPLC_like"/>
    <property type="match status" value="1"/>
</dbReference>
<keyword evidence="9" id="KW-1185">Reference proteome</keyword>
<evidence type="ECO:0000256" key="2">
    <source>
        <dbReference type="ARBA" id="ARBA00012581"/>
    </source>
</evidence>
<evidence type="ECO:0000256" key="4">
    <source>
        <dbReference type="ARBA" id="ARBA00030474"/>
    </source>
</evidence>
<dbReference type="EC" id="4.6.1.13" evidence="2"/>
<dbReference type="InterPro" id="IPR000909">
    <property type="entry name" value="PLipase_C_PInositol-sp_X_dom"/>
</dbReference>
<dbReference type="SMART" id="SM00148">
    <property type="entry name" value="PLCXc"/>
    <property type="match status" value="1"/>
</dbReference>
<evidence type="ECO:0000313" key="9">
    <source>
        <dbReference type="Proteomes" id="UP000190539"/>
    </source>
</evidence>
<protein>
    <recommendedName>
        <fullName evidence="3">1-phosphatidylinositol phosphodiesterase</fullName>
        <ecNumber evidence="2">4.6.1.13</ecNumber>
    </recommendedName>
    <alternativeName>
        <fullName evidence="4">Phosphatidylinositol diacylglycerol-lyase</fullName>
    </alternativeName>
    <alternativeName>
        <fullName evidence="5">Phosphatidylinositol-specific phospholipase C</fullName>
    </alternativeName>
</protein>
<evidence type="ECO:0000256" key="1">
    <source>
        <dbReference type="ARBA" id="ARBA00001316"/>
    </source>
</evidence>
<dbReference type="STRING" id="83656.B1H18_28785"/>
<comment type="catalytic activity">
    <reaction evidence="1">
        <text>a 1,2-diacyl-sn-glycero-3-phospho-(1D-myo-inositol) = 1D-myo-inositol 1,2-cyclic phosphate + a 1,2-diacyl-sn-glycerol</text>
        <dbReference type="Rhea" id="RHEA:17093"/>
        <dbReference type="ChEBI" id="CHEBI:17815"/>
        <dbReference type="ChEBI" id="CHEBI:57880"/>
        <dbReference type="ChEBI" id="CHEBI:58484"/>
        <dbReference type="EC" id="4.6.1.13"/>
    </reaction>
</comment>
<dbReference type="EMBL" id="MVFC01000035">
    <property type="protein sequence ID" value="OON72774.1"/>
    <property type="molecule type" value="Genomic_DNA"/>
</dbReference>
<dbReference type="GO" id="GO:0006629">
    <property type="term" value="P:lipid metabolic process"/>
    <property type="evidence" value="ECO:0007669"/>
    <property type="project" value="InterPro"/>
</dbReference>
<dbReference type="Proteomes" id="UP000190539">
    <property type="component" value="Unassembled WGS sequence"/>
</dbReference>
<evidence type="ECO:0000256" key="5">
    <source>
        <dbReference type="ARBA" id="ARBA00030782"/>
    </source>
</evidence>
<dbReference type="InterPro" id="IPR006311">
    <property type="entry name" value="TAT_signal"/>
</dbReference>
<evidence type="ECO:0000256" key="3">
    <source>
        <dbReference type="ARBA" id="ARBA00019758"/>
    </source>
</evidence>
<dbReference type="GO" id="GO:0008081">
    <property type="term" value="F:phosphoric diester hydrolase activity"/>
    <property type="evidence" value="ECO:0007669"/>
    <property type="project" value="InterPro"/>
</dbReference>
<proteinExistence type="predicted"/>
<organism evidence="8 9">
    <name type="scientific">Streptomyces tsukubensis</name>
    <dbReference type="NCBI Taxonomy" id="83656"/>
    <lineage>
        <taxon>Bacteria</taxon>
        <taxon>Bacillati</taxon>
        <taxon>Actinomycetota</taxon>
        <taxon>Actinomycetes</taxon>
        <taxon>Kitasatosporales</taxon>
        <taxon>Streptomycetaceae</taxon>
        <taxon>Streptomyces</taxon>
    </lineage>
</organism>
<dbReference type="InterPro" id="IPR051057">
    <property type="entry name" value="PI-PLC_domain"/>
</dbReference>
<name>A0A1V4A2K4_9ACTN</name>
<dbReference type="GO" id="GO:0004436">
    <property type="term" value="F:phosphatidylinositol diacylglycerol-lyase activity"/>
    <property type="evidence" value="ECO:0007669"/>
    <property type="project" value="UniProtKB-EC"/>
</dbReference>
<dbReference type="SUPFAM" id="SSF51695">
    <property type="entry name" value="PLC-like phosphodiesterases"/>
    <property type="match status" value="1"/>
</dbReference>
<gene>
    <name evidence="8" type="ORF">B1H18_28785</name>
</gene>
<evidence type="ECO:0000313" key="8">
    <source>
        <dbReference type="EMBL" id="OON72774.1"/>
    </source>
</evidence>
<keyword evidence="6" id="KW-0732">Signal</keyword>
<feature type="signal peptide" evidence="6">
    <location>
        <begin position="1"/>
        <end position="29"/>
    </location>
</feature>
<sequence length="314" mass="34709">MSRRSLIRSATAVTVTALVTGGATVPAHAATTGSAIPADWMGALPDALSLLHMTIPGTHDSGCTDPANGTEWSHTQNWGIAEQLRRGVRFLDIRANGLQDHLDDSFGIYHGGYYQGLTYDGVLAQCRDFLRQHPRETIVMRLKKENGTNNDVGAGFKDVLNVYLDGKGWRPTFLLTDRIPSLGEARGRIVLIAQFDNDWPVLQWPGGDNGFLSNQWFSLQDIYQGLSWPSQKTAKVTQQFDNAAGDQDSAQMYINFTSYAGGGWPKVNADAIMPGVQSYLNGRLQDRTHLGVVPMDFPDFHSDTLDTLIDWNWH</sequence>